<dbReference type="EMBL" id="JBHUHV010000029">
    <property type="protein sequence ID" value="MFD2067239.1"/>
    <property type="molecule type" value="Genomic_DNA"/>
</dbReference>
<evidence type="ECO:0000313" key="1">
    <source>
        <dbReference type="EMBL" id="MFD2067239.1"/>
    </source>
</evidence>
<dbReference type="InterPro" id="IPR008969">
    <property type="entry name" value="CarboxyPept-like_regulatory"/>
</dbReference>
<proteinExistence type="predicted"/>
<dbReference type="Proteomes" id="UP001597369">
    <property type="component" value="Unassembled WGS sequence"/>
</dbReference>
<keyword evidence="2" id="KW-1185">Reference proteome</keyword>
<protein>
    <submittedName>
        <fullName evidence="1">Carboxypeptidase-like regulatory domain-containing protein</fullName>
    </submittedName>
</protein>
<accession>A0ABW4WWX3</accession>
<gene>
    <name evidence="1" type="ORF">ACFSKU_10120</name>
</gene>
<name>A0ABW4WWX3_9BACT</name>
<dbReference type="SUPFAM" id="SSF49464">
    <property type="entry name" value="Carboxypeptidase regulatory domain-like"/>
    <property type="match status" value="1"/>
</dbReference>
<comment type="caution">
    <text evidence="1">The sequence shown here is derived from an EMBL/GenBank/DDBJ whole genome shotgun (WGS) entry which is preliminary data.</text>
</comment>
<reference evidence="2" key="1">
    <citation type="journal article" date="2019" name="Int. J. Syst. Evol. Microbiol.">
        <title>The Global Catalogue of Microorganisms (GCM) 10K type strain sequencing project: providing services to taxonomists for standard genome sequencing and annotation.</title>
        <authorList>
            <consortium name="The Broad Institute Genomics Platform"/>
            <consortium name="The Broad Institute Genome Sequencing Center for Infectious Disease"/>
            <person name="Wu L."/>
            <person name="Ma J."/>
        </authorList>
    </citation>
    <scope>NUCLEOTIDE SEQUENCE [LARGE SCALE GENOMIC DNA]</scope>
    <source>
        <strain evidence="2">JCM 16545</strain>
    </source>
</reference>
<sequence length="222" mass="25038">MKALVQNYIIDKIKGKWLLLPVLATLLLLVATPQEAAAQGQKRVVQLSGFVTAGDSLYGLVGVTIYVPGSTRGTQSNQYGFFSLPVVTGDSVLFGALGYRRQYLKIPNNYSSQSYSIIMQMQQDPNELPTVDVFPWPTERDFREAVANLKLPDEGRAIATRNLDPERLEELFKTTPMSESGNFRFWQQQQQIQTERRYMYPTFSPFAIPTLINSIFGGNKDK</sequence>
<dbReference type="RefSeq" id="WP_229960946.1">
    <property type="nucleotide sequence ID" value="NZ_JAJJWI010000009.1"/>
</dbReference>
<organism evidence="1 2">
    <name type="scientific">Pontibacter silvestris</name>
    <dbReference type="NCBI Taxonomy" id="2305183"/>
    <lineage>
        <taxon>Bacteria</taxon>
        <taxon>Pseudomonadati</taxon>
        <taxon>Bacteroidota</taxon>
        <taxon>Cytophagia</taxon>
        <taxon>Cytophagales</taxon>
        <taxon>Hymenobacteraceae</taxon>
        <taxon>Pontibacter</taxon>
    </lineage>
</organism>
<evidence type="ECO:0000313" key="2">
    <source>
        <dbReference type="Proteomes" id="UP001597369"/>
    </source>
</evidence>
<dbReference type="Pfam" id="PF13715">
    <property type="entry name" value="CarbopepD_reg_2"/>
    <property type="match status" value="1"/>
</dbReference>